<evidence type="ECO:0000256" key="1">
    <source>
        <dbReference type="ARBA" id="ARBA00008754"/>
    </source>
</evidence>
<organism evidence="3 4">
    <name type="scientific">Mycoplasmopsis felifaucium</name>
    <dbReference type="NCBI Taxonomy" id="35768"/>
    <lineage>
        <taxon>Bacteria</taxon>
        <taxon>Bacillati</taxon>
        <taxon>Mycoplasmatota</taxon>
        <taxon>Mycoplasmoidales</taxon>
        <taxon>Metamycoplasmataceae</taxon>
        <taxon>Mycoplasmopsis</taxon>
    </lineage>
</organism>
<dbReference type="RefSeq" id="WP_338822578.1">
    <property type="nucleotide sequence ID" value="NZ_CP148067.1"/>
</dbReference>
<comment type="similarity">
    <text evidence="1">Belongs to the LacAB/RpiB family.</text>
</comment>
<dbReference type="InterPro" id="IPR036569">
    <property type="entry name" value="RpiB_LacA_LacB_sf"/>
</dbReference>
<dbReference type="EMBL" id="CP148067">
    <property type="protein sequence ID" value="WXL28989.1"/>
    <property type="molecule type" value="Genomic_DNA"/>
</dbReference>
<proteinExistence type="inferred from homology"/>
<dbReference type="NCBIfam" id="TIGR00689">
    <property type="entry name" value="rpiB_lacA_lacB"/>
    <property type="match status" value="1"/>
</dbReference>
<dbReference type="PANTHER" id="PTHR30345:SF0">
    <property type="entry name" value="DNA DAMAGE-REPAIR_TOLERATION PROTEIN DRT102"/>
    <property type="match status" value="1"/>
</dbReference>
<accession>A0ABZ2RV49</accession>
<evidence type="ECO:0000256" key="2">
    <source>
        <dbReference type="SAM" id="Phobius"/>
    </source>
</evidence>
<dbReference type="Gene3D" id="3.40.1400.10">
    <property type="entry name" value="Sugar-phosphate isomerase, RpiB/LacA/LacB"/>
    <property type="match status" value="1"/>
</dbReference>
<name>A0ABZ2RV49_9BACT</name>
<feature type="transmembrane region" description="Helical" evidence="2">
    <location>
        <begin position="61"/>
        <end position="78"/>
    </location>
</feature>
<keyword evidence="4" id="KW-1185">Reference proteome</keyword>
<dbReference type="Proteomes" id="UP001477443">
    <property type="component" value="Chromosome"/>
</dbReference>
<keyword evidence="3" id="KW-0413">Isomerase</keyword>
<dbReference type="Pfam" id="PF02502">
    <property type="entry name" value="LacAB_rpiB"/>
    <property type="match status" value="1"/>
</dbReference>
<keyword evidence="2" id="KW-0812">Transmembrane</keyword>
<keyword evidence="2" id="KW-0472">Membrane</keyword>
<dbReference type="SUPFAM" id="SSF89623">
    <property type="entry name" value="Ribose/Galactose isomerase RpiB/AlsB"/>
    <property type="match status" value="1"/>
</dbReference>
<dbReference type="NCBIfam" id="NF004051">
    <property type="entry name" value="PRK05571.1"/>
    <property type="match status" value="1"/>
</dbReference>
<evidence type="ECO:0000313" key="3">
    <source>
        <dbReference type="EMBL" id="WXL28989.1"/>
    </source>
</evidence>
<protein>
    <submittedName>
        <fullName evidence="3">RpiB/LacA/LacB family sugar-phosphate isomerase</fullName>
    </submittedName>
</protein>
<dbReference type="PIRSF" id="PIRSF005384">
    <property type="entry name" value="RpiB_LacA_B"/>
    <property type="match status" value="1"/>
</dbReference>
<keyword evidence="2" id="KW-1133">Transmembrane helix</keyword>
<dbReference type="PANTHER" id="PTHR30345">
    <property type="entry name" value="RIBOSE-5-PHOSPHATE ISOMERASE B"/>
    <property type="match status" value="1"/>
</dbReference>
<evidence type="ECO:0000313" key="4">
    <source>
        <dbReference type="Proteomes" id="UP001477443"/>
    </source>
</evidence>
<sequence>MSKTVVLASDHGGCELKNEIKEYINNLGFEVVDLGPEDATKSISYAEQGHKLANFVNNNEVAFGVGLCGTGLGISYALNRHKGIRAARITTVEDARLAKLHNNANVLVLGGRYVPLSEAKAMIDEYIHTEYEGGRHQTRIDQIEEF</sequence>
<reference evidence="3" key="1">
    <citation type="submission" date="2024-03" db="EMBL/GenBank/DDBJ databases">
        <title>Complete genome sequence of Mycoplasma felifaucium Z921 isolated from the trachea of a cheetah.</title>
        <authorList>
            <person name="Spergser J."/>
        </authorList>
    </citation>
    <scope>NUCLEOTIDE SEQUENCE [LARGE SCALE GENOMIC DNA]</scope>
    <source>
        <strain evidence="3">Z921</strain>
    </source>
</reference>
<dbReference type="GO" id="GO:0016853">
    <property type="term" value="F:isomerase activity"/>
    <property type="evidence" value="ECO:0007669"/>
    <property type="project" value="UniProtKB-KW"/>
</dbReference>
<gene>
    <name evidence="3" type="ORF">WG617_03155</name>
</gene>
<dbReference type="InterPro" id="IPR003500">
    <property type="entry name" value="RpiB_LacA_LacB"/>
</dbReference>